<evidence type="ECO:0000313" key="1">
    <source>
        <dbReference type="EMBL" id="KAF4737864.1"/>
    </source>
</evidence>
<reference evidence="1 2" key="1">
    <citation type="submission" date="2020-04" db="EMBL/GenBank/DDBJ databases">
        <title>Perkinsus olseni comparative genomics.</title>
        <authorList>
            <person name="Bogema D.R."/>
        </authorList>
    </citation>
    <scope>NUCLEOTIDE SEQUENCE [LARGE SCALE GENOMIC DNA]</scope>
    <source>
        <strain evidence="1">ATCC PRA-205</strain>
    </source>
</reference>
<dbReference type="EMBL" id="JABANM010011345">
    <property type="protein sequence ID" value="KAF4737864.1"/>
    <property type="molecule type" value="Genomic_DNA"/>
</dbReference>
<protein>
    <submittedName>
        <fullName evidence="1">Uncharacterized protein</fullName>
    </submittedName>
</protein>
<accession>A0A7J6SY08</accession>
<proteinExistence type="predicted"/>
<sequence>ESSRCPTVNSLESRPGMWGNKRERLRYWQEQRGLRRGGVGVGRRRRGVSDTNDWTEEAPFNMMKTYAGEVGEYAGDVGLYAGDLLCVVAYAGLVGLYAGDVGEYDGDVGE</sequence>
<organism evidence="1 2">
    <name type="scientific">Perkinsus olseni</name>
    <name type="common">Perkinsus atlanticus</name>
    <dbReference type="NCBI Taxonomy" id="32597"/>
    <lineage>
        <taxon>Eukaryota</taxon>
        <taxon>Sar</taxon>
        <taxon>Alveolata</taxon>
        <taxon>Perkinsozoa</taxon>
        <taxon>Perkinsea</taxon>
        <taxon>Perkinsida</taxon>
        <taxon>Perkinsidae</taxon>
        <taxon>Perkinsus</taxon>
    </lineage>
</organism>
<name>A0A7J6SY08_PEROL</name>
<feature type="non-terminal residue" evidence="1">
    <location>
        <position position="110"/>
    </location>
</feature>
<dbReference type="Proteomes" id="UP000574390">
    <property type="component" value="Unassembled WGS sequence"/>
</dbReference>
<gene>
    <name evidence="1" type="ORF">FOZ62_001594</name>
</gene>
<dbReference type="AlphaFoldDB" id="A0A7J6SY08"/>
<comment type="caution">
    <text evidence="1">The sequence shown here is derived from an EMBL/GenBank/DDBJ whole genome shotgun (WGS) entry which is preliminary data.</text>
</comment>
<evidence type="ECO:0000313" key="2">
    <source>
        <dbReference type="Proteomes" id="UP000574390"/>
    </source>
</evidence>